<reference evidence="1 2" key="1">
    <citation type="journal article" date="2019" name="Commun. Biol.">
        <title>The bagworm genome reveals a unique fibroin gene that provides high tensile strength.</title>
        <authorList>
            <person name="Kono N."/>
            <person name="Nakamura H."/>
            <person name="Ohtoshi R."/>
            <person name="Tomita M."/>
            <person name="Numata K."/>
            <person name="Arakawa K."/>
        </authorList>
    </citation>
    <scope>NUCLEOTIDE SEQUENCE [LARGE SCALE GENOMIC DNA]</scope>
</reference>
<organism evidence="1 2">
    <name type="scientific">Eumeta variegata</name>
    <name type="common">Bagworm moth</name>
    <name type="synonym">Eumeta japonica</name>
    <dbReference type="NCBI Taxonomy" id="151549"/>
    <lineage>
        <taxon>Eukaryota</taxon>
        <taxon>Metazoa</taxon>
        <taxon>Ecdysozoa</taxon>
        <taxon>Arthropoda</taxon>
        <taxon>Hexapoda</taxon>
        <taxon>Insecta</taxon>
        <taxon>Pterygota</taxon>
        <taxon>Neoptera</taxon>
        <taxon>Endopterygota</taxon>
        <taxon>Lepidoptera</taxon>
        <taxon>Glossata</taxon>
        <taxon>Ditrysia</taxon>
        <taxon>Tineoidea</taxon>
        <taxon>Psychidae</taxon>
        <taxon>Oiketicinae</taxon>
        <taxon>Eumeta</taxon>
    </lineage>
</organism>
<protein>
    <submittedName>
        <fullName evidence="1">Uncharacterized protein</fullName>
    </submittedName>
</protein>
<evidence type="ECO:0000313" key="2">
    <source>
        <dbReference type="Proteomes" id="UP000299102"/>
    </source>
</evidence>
<dbReference type="Proteomes" id="UP000299102">
    <property type="component" value="Unassembled WGS sequence"/>
</dbReference>
<sequence>MRIRHTKLYRTDSAGVVTPDTAFVFRADSSKTILFETERDALSLRSPDDRVHRVREGPASSVDAAMTIRRCDTRHQHYTSRH</sequence>
<proteinExistence type="predicted"/>
<gene>
    <name evidence="1" type="ORF">EVAR_21117_1</name>
</gene>
<keyword evidence="2" id="KW-1185">Reference proteome</keyword>
<dbReference type="EMBL" id="BGZK01000412">
    <property type="protein sequence ID" value="GBP42113.1"/>
    <property type="molecule type" value="Genomic_DNA"/>
</dbReference>
<evidence type="ECO:0000313" key="1">
    <source>
        <dbReference type="EMBL" id="GBP42113.1"/>
    </source>
</evidence>
<comment type="caution">
    <text evidence="1">The sequence shown here is derived from an EMBL/GenBank/DDBJ whole genome shotgun (WGS) entry which is preliminary data.</text>
</comment>
<name>A0A4C1VTT3_EUMVA</name>
<dbReference type="AlphaFoldDB" id="A0A4C1VTT3"/>
<accession>A0A4C1VTT3</accession>